<keyword evidence="2" id="KW-1003">Cell membrane</keyword>
<evidence type="ECO:0000256" key="1">
    <source>
        <dbReference type="ARBA" id="ARBA00004651"/>
    </source>
</evidence>
<gene>
    <name evidence="8" type="ORF">KSB_83210</name>
</gene>
<dbReference type="PANTHER" id="PTHR43738">
    <property type="entry name" value="ABC TRANSPORTER, MEMBRANE PROTEIN"/>
    <property type="match status" value="1"/>
</dbReference>
<name>A0ABQ3V3V1_9CHLR</name>
<keyword evidence="5 6" id="KW-0472">Membrane</keyword>
<comment type="subcellular location">
    <subcellularLocation>
        <location evidence="1">Cell membrane</location>
        <topology evidence="1">Multi-pass membrane protein</topology>
    </subcellularLocation>
</comment>
<dbReference type="Proteomes" id="UP000654345">
    <property type="component" value="Unassembled WGS sequence"/>
</dbReference>
<keyword evidence="9" id="KW-1185">Reference proteome</keyword>
<sequence>MPLVGMVVLVMVNSDSLASALHLIIRQVRGLAPISRPSMAYPLTFRFRTGVAISLLSLVLFLVILIITNNLGVGQQAVDTSQSSAVQLAATQNAYTTSITRFLVAYLITGVVFGALIIGVIASRAVVERRQQIGMLRALGFSRVLVRRSFLLETGFVVLLSLVIGTALAWWLVSEIAYATSKGFAIPVLPTLGILLGCCLVSFVCTVVPAQRASGILPAEALRYE</sequence>
<accession>A0ABQ3V3V1</accession>
<evidence type="ECO:0000256" key="2">
    <source>
        <dbReference type="ARBA" id="ARBA00022475"/>
    </source>
</evidence>
<feature type="transmembrane region" description="Helical" evidence="6">
    <location>
        <begin position="45"/>
        <end position="67"/>
    </location>
</feature>
<reference evidence="8 9" key="1">
    <citation type="journal article" date="2021" name="Int. J. Syst. Evol. Microbiol.">
        <title>Reticulibacter mediterranei gen. nov., sp. nov., within the new family Reticulibacteraceae fam. nov., and Ktedonospora formicarum gen. nov., sp. nov., Ktedonobacter robiniae sp. nov., Dictyobacter formicarum sp. nov. and Dictyobacter arantiisoli sp. nov., belonging to the class Ktedonobacteria.</title>
        <authorList>
            <person name="Yabe S."/>
            <person name="Zheng Y."/>
            <person name="Wang C.M."/>
            <person name="Sakai Y."/>
            <person name="Abe K."/>
            <person name="Yokota A."/>
            <person name="Donadio S."/>
            <person name="Cavaletti L."/>
            <person name="Monciardini P."/>
        </authorList>
    </citation>
    <scope>NUCLEOTIDE SEQUENCE [LARGE SCALE GENOMIC DNA]</scope>
    <source>
        <strain evidence="8 9">SOSP1-30</strain>
    </source>
</reference>
<evidence type="ECO:0000259" key="7">
    <source>
        <dbReference type="Pfam" id="PF02687"/>
    </source>
</evidence>
<keyword evidence="4 6" id="KW-1133">Transmembrane helix</keyword>
<comment type="caution">
    <text evidence="8">The sequence shown here is derived from an EMBL/GenBank/DDBJ whole genome shotgun (WGS) entry which is preliminary data.</text>
</comment>
<evidence type="ECO:0000313" key="9">
    <source>
        <dbReference type="Proteomes" id="UP000654345"/>
    </source>
</evidence>
<organism evidence="8 9">
    <name type="scientific">Ktedonobacter robiniae</name>
    <dbReference type="NCBI Taxonomy" id="2778365"/>
    <lineage>
        <taxon>Bacteria</taxon>
        <taxon>Bacillati</taxon>
        <taxon>Chloroflexota</taxon>
        <taxon>Ktedonobacteria</taxon>
        <taxon>Ktedonobacterales</taxon>
        <taxon>Ktedonobacteraceae</taxon>
        <taxon>Ktedonobacter</taxon>
    </lineage>
</organism>
<dbReference type="RefSeq" id="WP_236038929.1">
    <property type="nucleotide sequence ID" value="NZ_BNJG01000003.1"/>
</dbReference>
<feature type="transmembrane region" description="Helical" evidence="6">
    <location>
        <begin position="150"/>
        <end position="172"/>
    </location>
</feature>
<feature type="domain" description="ABC3 transporter permease C-terminal" evidence="7">
    <location>
        <begin position="108"/>
        <end position="216"/>
    </location>
</feature>
<feature type="transmembrane region" description="Helical" evidence="6">
    <location>
        <begin position="103"/>
        <end position="127"/>
    </location>
</feature>
<dbReference type="PANTHER" id="PTHR43738:SF2">
    <property type="entry name" value="ABC TRANSPORTER PERMEASE"/>
    <property type="match status" value="1"/>
</dbReference>
<dbReference type="InterPro" id="IPR051125">
    <property type="entry name" value="ABC-4/HrtB_transporter"/>
</dbReference>
<dbReference type="InterPro" id="IPR003838">
    <property type="entry name" value="ABC3_permease_C"/>
</dbReference>
<dbReference type="EMBL" id="BNJG01000003">
    <property type="protein sequence ID" value="GHO59846.1"/>
    <property type="molecule type" value="Genomic_DNA"/>
</dbReference>
<feature type="transmembrane region" description="Helical" evidence="6">
    <location>
        <begin position="184"/>
        <end position="208"/>
    </location>
</feature>
<proteinExistence type="predicted"/>
<evidence type="ECO:0000256" key="6">
    <source>
        <dbReference type="SAM" id="Phobius"/>
    </source>
</evidence>
<evidence type="ECO:0000256" key="3">
    <source>
        <dbReference type="ARBA" id="ARBA00022692"/>
    </source>
</evidence>
<evidence type="ECO:0000256" key="4">
    <source>
        <dbReference type="ARBA" id="ARBA00022989"/>
    </source>
</evidence>
<dbReference type="Pfam" id="PF02687">
    <property type="entry name" value="FtsX"/>
    <property type="match status" value="1"/>
</dbReference>
<feature type="transmembrane region" description="Helical" evidence="6">
    <location>
        <begin position="6"/>
        <end position="25"/>
    </location>
</feature>
<evidence type="ECO:0000256" key="5">
    <source>
        <dbReference type="ARBA" id="ARBA00023136"/>
    </source>
</evidence>
<protein>
    <recommendedName>
        <fullName evidence="7">ABC3 transporter permease C-terminal domain-containing protein</fullName>
    </recommendedName>
</protein>
<evidence type="ECO:0000313" key="8">
    <source>
        <dbReference type="EMBL" id="GHO59846.1"/>
    </source>
</evidence>
<keyword evidence="3 6" id="KW-0812">Transmembrane</keyword>